<reference evidence="2" key="1">
    <citation type="journal article" date="2021" name="ISME J.">
        <title>Evolutionary origin and ecological implication of a unique nif island in free-living Bradyrhizobium lineages.</title>
        <authorList>
            <person name="Tao J."/>
        </authorList>
    </citation>
    <scope>NUCLEOTIDE SEQUENCE [LARGE SCALE GENOMIC DNA]</scope>
    <source>
        <strain evidence="2">SZCCT0434</strain>
    </source>
</reference>
<dbReference type="EMBL" id="JAFCJH010000001">
    <property type="protein sequence ID" value="MBR0793978.1"/>
    <property type="molecule type" value="Genomic_DNA"/>
</dbReference>
<name>A0ABS5FB15_9BRAD</name>
<evidence type="ECO:0000313" key="2">
    <source>
        <dbReference type="Proteomes" id="UP001315278"/>
    </source>
</evidence>
<dbReference type="Proteomes" id="UP001315278">
    <property type="component" value="Unassembled WGS sequence"/>
</dbReference>
<organism evidence="1 2">
    <name type="scientific">Bradyrhizobium jicamae</name>
    <dbReference type="NCBI Taxonomy" id="280332"/>
    <lineage>
        <taxon>Bacteria</taxon>
        <taxon>Pseudomonadati</taxon>
        <taxon>Pseudomonadota</taxon>
        <taxon>Alphaproteobacteria</taxon>
        <taxon>Hyphomicrobiales</taxon>
        <taxon>Nitrobacteraceae</taxon>
        <taxon>Bradyrhizobium</taxon>
    </lineage>
</organism>
<dbReference type="RefSeq" id="WP_212491568.1">
    <property type="nucleotide sequence ID" value="NZ_JAFCJH010000001.1"/>
</dbReference>
<accession>A0ABS5FB15</accession>
<sequence length="96" mass="10964">MNLAELRAEREKAGLAYAESVSDLRSKWIRLAAIERTLCNQNVAPDSVKVFHFTRRQMEDGLRSLQHHEFVPRIIAPEWEAEAAALSDLQIEGYQA</sequence>
<comment type="caution">
    <text evidence="1">The sequence shown here is derived from an EMBL/GenBank/DDBJ whole genome shotgun (WGS) entry which is preliminary data.</text>
</comment>
<keyword evidence="2" id="KW-1185">Reference proteome</keyword>
<proteinExistence type="predicted"/>
<gene>
    <name evidence="1" type="ORF">JQ615_01100</name>
</gene>
<protein>
    <submittedName>
        <fullName evidence="1">Uncharacterized protein</fullName>
    </submittedName>
</protein>
<evidence type="ECO:0000313" key="1">
    <source>
        <dbReference type="EMBL" id="MBR0793978.1"/>
    </source>
</evidence>